<evidence type="ECO:0000313" key="3">
    <source>
        <dbReference type="Proteomes" id="UP000249886"/>
    </source>
</evidence>
<proteinExistence type="predicted"/>
<sequence length="244" mass="24453">MVPKAGELGGLAEGTAGFGWGFSLLWLLGRVGFGVGGGGDAGGAEELGEHVDASGGCRPHHFNRKCFRFWWLEAGVGAGFYGAAAYFVEHGFEEEDEALGAGVDYSGVAEDGELGGGVGQGDGGGSGGGGEHVDKRVGGGLVRGDGGSPQDGDDGAFDWFDNGVVDEFIGRGECLLHGASGDAVGDCGLGEPAEDLAQHHAGVAAGAFHRTNGNGRGEFGDIALVGCREVIHLGEGGFHGVGHV</sequence>
<feature type="compositionally biased region" description="Gly residues" evidence="1">
    <location>
        <begin position="138"/>
        <end position="149"/>
    </location>
</feature>
<name>A0A8B4H957_9CORY</name>
<dbReference type="Proteomes" id="UP000249886">
    <property type="component" value="Unassembled WGS sequence"/>
</dbReference>
<gene>
    <name evidence="2" type="ORF">NCTC10254_02002</name>
</gene>
<dbReference type="AlphaFoldDB" id="A0A8B4H957"/>
<evidence type="ECO:0000256" key="1">
    <source>
        <dbReference type="SAM" id="MobiDB-lite"/>
    </source>
</evidence>
<reference evidence="2 3" key="1">
    <citation type="submission" date="2018-06" db="EMBL/GenBank/DDBJ databases">
        <authorList>
            <consortium name="Pathogen Informatics"/>
            <person name="Doyle S."/>
        </authorList>
    </citation>
    <scope>NUCLEOTIDE SEQUENCE [LARGE SCALE GENOMIC DNA]</scope>
    <source>
        <strain evidence="2 3">NCTC10254</strain>
    </source>
</reference>
<protein>
    <submittedName>
        <fullName evidence="2">Uncharacterized protein</fullName>
    </submittedName>
</protein>
<dbReference type="EMBL" id="UARK01000025">
    <property type="protein sequence ID" value="SPW31199.1"/>
    <property type="molecule type" value="Genomic_DNA"/>
</dbReference>
<accession>A0A8B4H957</accession>
<feature type="compositionally biased region" description="Gly residues" evidence="1">
    <location>
        <begin position="115"/>
        <end position="130"/>
    </location>
</feature>
<comment type="caution">
    <text evidence="2">The sequence shown here is derived from an EMBL/GenBank/DDBJ whole genome shotgun (WGS) entry which is preliminary data.</text>
</comment>
<organism evidence="2 3">
    <name type="scientific">Corynebacterium matruchotii</name>
    <dbReference type="NCBI Taxonomy" id="43768"/>
    <lineage>
        <taxon>Bacteria</taxon>
        <taxon>Bacillati</taxon>
        <taxon>Actinomycetota</taxon>
        <taxon>Actinomycetes</taxon>
        <taxon>Mycobacteriales</taxon>
        <taxon>Corynebacteriaceae</taxon>
        <taxon>Corynebacterium</taxon>
    </lineage>
</organism>
<feature type="region of interest" description="Disordered" evidence="1">
    <location>
        <begin position="115"/>
        <end position="155"/>
    </location>
</feature>
<evidence type="ECO:0000313" key="2">
    <source>
        <dbReference type="EMBL" id="SPW31199.1"/>
    </source>
</evidence>